<keyword evidence="2" id="KW-1185">Reference proteome</keyword>
<reference evidence="2" key="2">
    <citation type="submission" date="2015-01" db="EMBL/GenBank/DDBJ databases">
        <title>Evolutionary Origins and Diversification of the Mycorrhizal Mutualists.</title>
        <authorList>
            <consortium name="DOE Joint Genome Institute"/>
            <consortium name="Mycorrhizal Genomics Consortium"/>
            <person name="Kohler A."/>
            <person name="Kuo A."/>
            <person name="Nagy L.G."/>
            <person name="Floudas D."/>
            <person name="Copeland A."/>
            <person name="Barry K.W."/>
            <person name="Cichocki N."/>
            <person name="Veneault-Fourrey C."/>
            <person name="LaButti K."/>
            <person name="Lindquist E.A."/>
            <person name="Lipzen A."/>
            <person name="Lundell T."/>
            <person name="Morin E."/>
            <person name="Murat C."/>
            <person name="Riley R."/>
            <person name="Ohm R."/>
            <person name="Sun H."/>
            <person name="Tunlid A."/>
            <person name="Henrissat B."/>
            <person name="Grigoriev I.V."/>
            <person name="Hibbett D.S."/>
            <person name="Martin F."/>
        </authorList>
    </citation>
    <scope>NUCLEOTIDE SEQUENCE [LARGE SCALE GENOMIC DNA]</scope>
    <source>
        <strain evidence="2">MUT 4182</strain>
    </source>
</reference>
<gene>
    <name evidence="1" type="ORF">M407DRAFT_246566</name>
</gene>
<dbReference type="OrthoDB" id="10417229at2759"/>
<reference evidence="1 2" key="1">
    <citation type="submission" date="2014-04" db="EMBL/GenBank/DDBJ databases">
        <authorList>
            <consortium name="DOE Joint Genome Institute"/>
            <person name="Kuo A."/>
            <person name="Girlanda M."/>
            <person name="Perotto S."/>
            <person name="Kohler A."/>
            <person name="Nagy L.G."/>
            <person name="Floudas D."/>
            <person name="Copeland A."/>
            <person name="Barry K.W."/>
            <person name="Cichocki N."/>
            <person name="Veneault-Fourrey C."/>
            <person name="LaButti K."/>
            <person name="Lindquist E.A."/>
            <person name="Lipzen A."/>
            <person name="Lundell T."/>
            <person name="Morin E."/>
            <person name="Murat C."/>
            <person name="Sun H."/>
            <person name="Tunlid A."/>
            <person name="Henrissat B."/>
            <person name="Grigoriev I.V."/>
            <person name="Hibbett D.S."/>
            <person name="Martin F."/>
            <person name="Nordberg H.P."/>
            <person name="Cantor M.N."/>
            <person name="Hua S.X."/>
        </authorList>
    </citation>
    <scope>NUCLEOTIDE SEQUENCE [LARGE SCALE GENOMIC DNA]</scope>
    <source>
        <strain evidence="1 2">MUT 4182</strain>
    </source>
</reference>
<protein>
    <submittedName>
        <fullName evidence="1">Uncharacterized protein</fullName>
    </submittedName>
</protein>
<organism evidence="1 2">
    <name type="scientific">Tulasnella calospora MUT 4182</name>
    <dbReference type="NCBI Taxonomy" id="1051891"/>
    <lineage>
        <taxon>Eukaryota</taxon>
        <taxon>Fungi</taxon>
        <taxon>Dikarya</taxon>
        <taxon>Basidiomycota</taxon>
        <taxon>Agaricomycotina</taxon>
        <taxon>Agaricomycetes</taxon>
        <taxon>Cantharellales</taxon>
        <taxon>Tulasnellaceae</taxon>
        <taxon>Tulasnella</taxon>
    </lineage>
</organism>
<dbReference type="Proteomes" id="UP000054248">
    <property type="component" value="Unassembled WGS sequence"/>
</dbReference>
<dbReference type="HOGENOM" id="CLU_2689622_0_0_1"/>
<proteinExistence type="predicted"/>
<name>A0A0C3L9E9_9AGAM</name>
<evidence type="ECO:0000313" key="1">
    <source>
        <dbReference type="EMBL" id="KIO18122.1"/>
    </source>
</evidence>
<accession>A0A0C3L9E9</accession>
<sequence length="74" mass="8678">MASFIAAERERSPDGTRPTLVGSYRNRIQAFQRWTKLLLYRQPIQGYNRLAKTLRSRFARMGVVKEEDMPTKAF</sequence>
<dbReference type="EMBL" id="KN823311">
    <property type="protein sequence ID" value="KIO18122.1"/>
    <property type="molecule type" value="Genomic_DNA"/>
</dbReference>
<dbReference type="AlphaFoldDB" id="A0A0C3L9E9"/>
<evidence type="ECO:0000313" key="2">
    <source>
        <dbReference type="Proteomes" id="UP000054248"/>
    </source>
</evidence>